<comment type="caution">
    <text evidence="2">The sequence shown here is derived from an EMBL/GenBank/DDBJ whole genome shotgun (WGS) entry which is preliminary data.</text>
</comment>
<proteinExistence type="predicted"/>
<dbReference type="RefSeq" id="WP_289959575.1">
    <property type="nucleotide sequence ID" value="NZ_JAUEMJ010000011.1"/>
</dbReference>
<keyword evidence="3" id="KW-1185">Reference proteome</keyword>
<dbReference type="InterPro" id="IPR043504">
    <property type="entry name" value="Peptidase_S1_PA_chymotrypsin"/>
</dbReference>
<feature type="chain" id="PRO_5045448609" description="Peptidase S1 domain-containing protein" evidence="1">
    <location>
        <begin position="20"/>
        <end position="450"/>
    </location>
</feature>
<gene>
    <name evidence="2" type="ORF">QWI33_25060</name>
</gene>
<organism evidence="2 3">
    <name type="scientific">Glycomyces tritici</name>
    <dbReference type="NCBI Taxonomy" id="2665176"/>
    <lineage>
        <taxon>Bacteria</taxon>
        <taxon>Bacillati</taxon>
        <taxon>Actinomycetota</taxon>
        <taxon>Actinomycetes</taxon>
        <taxon>Glycomycetales</taxon>
        <taxon>Glycomycetaceae</taxon>
        <taxon>Glycomyces</taxon>
    </lineage>
</organism>
<keyword evidence="1" id="KW-0732">Signal</keyword>
<evidence type="ECO:0000256" key="1">
    <source>
        <dbReference type="SAM" id="SignalP"/>
    </source>
</evidence>
<dbReference type="EMBL" id="JAUEMJ010000011">
    <property type="protein sequence ID" value="MDN3243015.1"/>
    <property type="molecule type" value="Genomic_DNA"/>
</dbReference>
<evidence type="ECO:0008006" key="4">
    <source>
        <dbReference type="Google" id="ProtNLM"/>
    </source>
</evidence>
<name>A0ABT7YWL1_9ACTN</name>
<dbReference type="Proteomes" id="UP001171902">
    <property type="component" value="Unassembled WGS sequence"/>
</dbReference>
<sequence>MTSTRITPRQLFITLTATAALVLPGMTTAAAESAKTSCLDKFQDHIEAAVTGPATPGFIPNREATICGHTASLTDFEAIHQTGIDQGLTFNQAIQDYADQDAFVELANGLKQRYPDEYAGAEYVPGGTSWIAFRGQAPASVDIPSHLDVDVIAERGFSEAELNEQLETQFDVMTDLAEVDGGMGFIDITAGSVHMELQPADGFSTEQTEQAVVDATATRLRTATVPVDVDVIATDAGAPQQGSLRGGGNLIRAGGVDHCSTAFGVRGGTLNGLLTAYHCSTGWDSTPPTHRSLDYEFWRGDGVEATLYFVEANEPDVSGFGGEVAWYGSADRPSSSWFNVTDSTFMSASGTAEVVLGQSVQFYGQTTGRSSSTVMLPSTCIQYRGYPTFCSMALAEDYISGGGDSGGAWFTGETALGVHSGYWSHGGASRSAFSKIEPALEYLDLTLLTS</sequence>
<dbReference type="InterPro" id="IPR009003">
    <property type="entry name" value="Peptidase_S1_PA"/>
</dbReference>
<reference evidence="2" key="1">
    <citation type="submission" date="2023-06" db="EMBL/GenBank/DDBJ databases">
        <title>Gycomyces niveus sp.nov., a novel actinomycete isolated from soil in Shouguang.</title>
        <authorList>
            <person name="Yang X."/>
            <person name="Zhao J."/>
        </authorList>
    </citation>
    <scope>NUCLEOTIDE SEQUENCE</scope>
    <source>
        <strain evidence="2">NEAU C2</strain>
    </source>
</reference>
<accession>A0ABT7YWL1</accession>
<dbReference type="Gene3D" id="2.40.10.10">
    <property type="entry name" value="Trypsin-like serine proteases"/>
    <property type="match status" value="2"/>
</dbReference>
<feature type="signal peptide" evidence="1">
    <location>
        <begin position="1"/>
        <end position="19"/>
    </location>
</feature>
<evidence type="ECO:0000313" key="2">
    <source>
        <dbReference type="EMBL" id="MDN3243015.1"/>
    </source>
</evidence>
<protein>
    <recommendedName>
        <fullName evidence="4">Peptidase S1 domain-containing protein</fullName>
    </recommendedName>
</protein>
<dbReference type="SUPFAM" id="SSF50494">
    <property type="entry name" value="Trypsin-like serine proteases"/>
    <property type="match status" value="1"/>
</dbReference>
<evidence type="ECO:0000313" key="3">
    <source>
        <dbReference type="Proteomes" id="UP001171902"/>
    </source>
</evidence>